<protein>
    <recommendedName>
        <fullName evidence="3">DUF5666 domain-containing protein</fullName>
    </recommendedName>
</protein>
<feature type="chain" id="PRO_5026769819" description="DUF5666 domain-containing protein" evidence="1">
    <location>
        <begin position="34"/>
        <end position="160"/>
    </location>
</feature>
<evidence type="ECO:0000313" key="2">
    <source>
        <dbReference type="EMBL" id="CAA9446698.1"/>
    </source>
</evidence>
<dbReference type="EMBL" id="CADCVC010000156">
    <property type="protein sequence ID" value="CAA9446698.1"/>
    <property type="molecule type" value="Genomic_DNA"/>
</dbReference>
<reference evidence="2" key="1">
    <citation type="submission" date="2020-02" db="EMBL/GenBank/DDBJ databases">
        <authorList>
            <person name="Meier V. D."/>
        </authorList>
    </citation>
    <scope>NUCLEOTIDE SEQUENCE</scope>
    <source>
        <strain evidence="2">AVDCRST_MAG80</strain>
    </source>
</reference>
<name>A0A6J4QJB3_9ACTN</name>
<keyword evidence="1" id="KW-0732">Signal</keyword>
<evidence type="ECO:0008006" key="3">
    <source>
        <dbReference type="Google" id="ProtNLM"/>
    </source>
</evidence>
<evidence type="ECO:0000256" key="1">
    <source>
        <dbReference type="SAM" id="SignalP"/>
    </source>
</evidence>
<organism evidence="2">
    <name type="scientific">uncultured Rubrobacteraceae bacterium</name>
    <dbReference type="NCBI Taxonomy" id="349277"/>
    <lineage>
        <taxon>Bacteria</taxon>
        <taxon>Bacillati</taxon>
        <taxon>Actinomycetota</taxon>
        <taxon>Rubrobacteria</taxon>
        <taxon>Rubrobacterales</taxon>
        <taxon>Rubrobacteraceae</taxon>
        <taxon>environmental samples</taxon>
    </lineage>
</organism>
<accession>A0A6J4QJB3</accession>
<dbReference type="AlphaFoldDB" id="A0A6J4QJB3"/>
<sequence length="160" mass="16494">MLVLVGEVVVKKLILMAATLTMLVATPAAVALAQEEPTGYVGYITSISGDSVLVQEDPASEWGGGKGYFTVTGETGLLRLVGGDAVAPATFEELEVGQLVEATYSGPILESYPSQGGAGSIVILEEDYGDDEVRCLLPEGCGPEVPPDEGADAVQYDIAA</sequence>
<gene>
    <name evidence="2" type="ORF">AVDCRST_MAG80-1845</name>
</gene>
<feature type="signal peptide" evidence="1">
    <location>
        <begin position="1"/>
        <end position="33"/>
    </location>
</feature>
<proteinExistence type="predicted"/>
<dbReference type="InterPro" id="IPR021598">
    <property type="entry name" value="DUF3221"/>
</dbReference>
<dbReference type="Pfam" id="PF11518">
    <property type="entry name" value="DUF3221"/>
    <property type="match status" value="1"/>
</dbReference>